<dbReference type="CDD" id="cd17470">
    <property type="entry name" value="T3SS_Flik_C"/>
    <property type="match status" value="1"/>
</dbReference>
<evidence type="ECO:0000313" key="6">
    <source>
        <dbReference type="EMBL" id="GGP26317.1"/>
    </source>
</evidence>
<feature type="domain" description="Flagellar hook-length control protein-like C-terminal" evidence="5">
    <location>
        <begin position="265"/>
        <end position="347"/>
    </location>
</feature>
<keyword evidence="3" id="KW-1005">Bacterial flagellum biogenesis</keyword>
<evidence type="ECO:0000256" key="1">
    <source>
        <dbReference type="ARBA" id="ARBA00003944"/>
    </source>
</evidence>
<sequence length="398" mass="41595">MPASAINPFQMSANSKSGTSQQNNNGSGVDFGATLADARQSAGNTSNSQSAQKSNQNQDPNQQAKDQTQKSSSQDSDNSTDSATAASKAAARAAAAQDKQATEPDSGTAAWLAMLQGLLGQQAQTQTTLPTDTSSQSDQSASSALSSLNDWLSAHQSDTSDATQTAADTQSILQGLQANAGKNGKDTADIAADDGNFLPLLQNAISDNHSDDNKNADATALAQLTATQQHSSQSATQTDASKQAVPSHQIDVPVTDNKWSEAIAQRVSMMVGKQEQQLDMQLNPPHLGPMEVRLSMSQDQASVIFTSQHANVREALAAATPRLSALLADQGITLSNVQVASDSLNQQAQQQQAQRQFGGNQGRSNTWSGDGENGTTAVTQVSTTMRIPVARSGLNLWA</sequence>
<dbReference type="InterPro" id="IPR021136">
    <property type="entry name" value="Flagellar_hook_control-like_C"/>
</dbReference>
<comment type="caution">
    <text evidence="6">The sequence shown here is derived from an EMBL/GenBank/DDBJ whole genome shotgun (WGS) entry which is preliminary data.</text>
</comment>
<keyword evidence="7" id="KW-1185">Reference proteome</keyword>
<dbReference type="Pfam" id="PF02120">
    <property type="entry name" value="Flg_hook"/>
    <property type="match status" value="1"/>
</dbReference>
<evidence type="ECO:0000256" key="2">
    <source>
        <dbReference type="ARBA" id="ARBA00009149"/>
    </source>
</evidence>
<evidence type="ECO:0000256" key="3">
    <source>
        <dbReference type="ARBA" id="ARBA00022795"/>
    </source>
</evidence>
<evidence type="ECO:0000259" key="5">
    <source>
        <dbReference type="Pfam" id="PF02120"/>
    </source>
</evidence>
<feature type="compositionally biased region" description="Low complexity" evidence="4">
    <location>
        <begin position="44"/>
        <end position="99"/>
    </location>
</feature>
<protein>
    <recommendedName>
        <fullName evidence="5">Flagellar hook-length control protein-like C-terminal domain-containing protein</fullName>
    </recommendedName>
</protein>
<feature type="region of interest" description="Disordered" evidence="4">
    <location>
        <begin position="225"/>
        <end position="250"/>
    </location>
</feature>
<dbReference type="PANTHER" id="PTHR37533">
    <property type="entry name" value="FLAGELLAR HOOK-LENGTH CONTROL PROTEIN"/>
    <property type="match status" value="1"/>
</dbReference>
<feature type="compositionally biased region" description="Polar residues" evidence="4">
    <location>
        <begin position="7"/>
        <end position="27"/>
    </location>
</feature>
<dbReference type="InterPro" id="IPR052563">
    <property type="entry name" value="FliK"/>
</dbReference>
<gene>
    <name evidence="6" type="ORF">GCM10010971_21360</name>
</gene>
<dbReference type="RefSeq" id="WP_188693052.1">
    <property type="nucleotide sequence ID" value="NZ_BMLY01000003.1"/>
</dbReference>
<evidence type="ECO:0000256" key="4">
    <source>
        <dbReference type="SAM" id="MobiDB-lite"/>
    </source>
</evidence>
<feature type="compositionally biased region" description="Low complexity" evidence="4">
    <location>
        <begin position="225"/>
        <end position="244"/>
    </location>
</feature>
<dbReference type="InterPro" id="IPR038610">
    <property type="entry name" value="FliK-like_C_sf"/>
</dbReference>
<dbReference type="InterPro" id="IPR001635">
    <property type="entry name" value="Flag_hook_Flik"/>
</dbReference>
<name>A0ABQ2PMR2_9NEIS</name>
<dbReference type="Gene3D" id="3.30.750.140">
    <property type="match status" value="1"/>
</dbReference>
<feature type="compositionally biased region" description="Polar residues" evidence="4">
    <location>
        <begin position="364"/>
        <end position="376"/>
    </location>
</feature>
<reference evidence="7" key="1">
    <citation type="journal article" date="2019" name="Int. J. Syst. Evol. Microbiol.">
        <title>The Global Catalogue of Microorganisms (GCM) 10K type strain sequencing project: providing services to taxonomists for standard genome sequencing and annotation.</title>
        <authorList>
            <consortium name="The Broad Institute Genomics Platform"/>
            <consortium name="The Broad Institute Genome Sequencing Center for Infectious Disease"/>
            <person name="Wu L."/>
            <person name="Ma J."/>
        </authorList>
    </citation>
    <scope>NUCLEOTIDE SEQUENCE [LARGE SCALE GENOMIC DNA]</scope>
    <source>
        <strain evidence="7">CGMCC 1.8860</strain>
    </source>
</reference>
<dbReference type="PRINTS" id="PR01007">
    <property type="entry name" value="FLGHOOKFLIK"/>
</dbReference>
<comment type="function">
    <text evidence="1">Controls the length of the flagellar hook.</text>
</comment>
<feature type="region of interest" description="Disordered" evidence="4">
    <location>
        <begin position="1"/>
        <end position="106"/>
    </location>
</feature>
<dbReference type="PANTHER" id="PTHR37533:SF2">
    <property type="entry name" value="FLAGELLAR HOOK-LENGTH CONTROL PROTEIN"/>
    <property type="match status" value="1"/>
</dbReference>
<feature type="region of interest" description="Disordered" evidence="4">
    <location>
        <begin position="123"/>
        <end position="147"/>
    </location>
</feature>
<dbReference type="Proteomes" id="UP000621859">
    <property type="component" value="Unassembled WGS sequence"/>
</dbReference>
<organism evidence="6 7">
    <name type="scientific">Silvimonas amylolytica</name>
    <dbReference type="NCBI Taxonomy" id="449663"/>
    <lineage>
        <taxon>Bacteria</taxon>
        <taxon>Pseudomonadati</taxon>
        <taxon>Pseudomonadota</taxon>
        <taxon>Betaproteobacteria</taxon>
        <taxon>Neisseriales</taxon>
        <taxon>Chitinibacteraceae</taxon>
        <taxon>Silvimonas</taxon>
    </lineage>
</organism>
<evidence type="ECO:0000313" key="7">
    <source>
        <dbReference type="Proteomes" id="UP000621859"/>
    </source>
</evidence>
<feature type="region of interest" description="Disordered" evidence="4">
    <location>
        <begin position="346"/>
        <end position="376"/>
    </location>
</feature>
<feature type="compositionally biased region" description="Low complexity" evidence="4">
    <location>
        <begin position="346"/>
        <end position="358"/>
    </location>
</feature>
<accession>A0ABQ2PMR2</accession>
<dbReference type="EMBL" id="BMLY01000003">
    <property type="protein sequence ID" value="GGP26317.1"/>
    <property type="molecule type" value="Genomic_DNA"/>
</dbReference>
<comment type="similarity">
    <text evidence="2">Belongs to the FliK family.</text>
</comment>
<proteinExistence type="inferred from homology"/>